<sequence length="600" mass="65306">MNFLVVSTLVLSVYSKSKCKNSYKAQEKPVAVLDTIPVPRTDYTAHTTIKAAYKLPAASDHVAVAGMNIETTRPTVNLANFPHIVGVSCLPDEIQVKFDDDAHIQEAFNEWSNTADLALFLSHETQCHGTNGVSTYHVSKLSVHGLTLNIDFLPLDINTLMQNYTLEVIQSKNNTGTLTKRNFWDTIAAPFKKIGDSIKDALTWSKDAGFSKEYDLNYNPATQTAVQQRIQFLSNQFAEVDCVNCFGMGSAGIHATVKGIFLKIESYELDLFGEVKTNLDMDMTIKSGHFEYRRNLFGYQFTAVGVPGLFTFGPEVQLDAAVSYDVTEDIEFSFGFDYDLPMQFTIASNNGLFGKPTITSVAKSTFHEHPFKMSKDIQVKIAAHLIPIIDLSLKVLTLNAVQLGVEFDNQLGFEFDTGAFRFCPTNGLNVALFEQTDINLYAKELSSKQTFNVFTFHTNLWTNCAKPKVPTIPPSTTTDSGKIKTVPTIPATTTVPSTTTAAPTTVQATTTAAQATTTANPTTTAAQATTTANPTTTAAQATTTANPTTTDGYKKPVITTAPPTTTTAPVTTDIPKITTTVAPTTTVPVTTTAAHHGYYY</sequence>
<reference evidence="4" key="1">
    <citation type="submission" date="2020-05" db="EMBL/GenBank/DDBJ databases">
        <title>Phylogenomic resolution of chytrid fungi.</title>
        <authorList>
            <person name="Stajich J.E."/>
            <person name="Amses K."/>
            <person name="Simmons R."/>
            <person name="Seto K."/>
            <person name="Myers J."/>
            <person name="Bonds A."/>
            <person name="Quandt C.A."/>
            <person name="Barry K."/>
            <person name="Liu P."/>
            <person name="Grigoriev I."/>
            <person name="Longcore J.E."/>
            <person name="James T.Y."/>
        </authorList>
    </citation>
    <scope>NUCLEOTIDE SEQUENCE</scope>
    <source>
        <strain evidence="4">PLAUS21</strain>
    </source>
</reference>
<dbReference type="EMBL" id="JADGKB010000066">
    <property type="protein sequence ID" value="KAJ3255456.1"/>
    <property type="molecule type" value="Genomic_DNA"/>
</dbReference>
<protein>
    <recommendedName>
        <fullName evidence="3">DUF7029 domain-containing protein</fullName>
    </recommendedName>
</protein>
<dbReference type="Proteomes" id="UP001210925">
    <property type="component" value="Unassembled WGS sequence"/>
</dbReference>
<evidence type="ECO:0000259" key="3">
    <source>
        <dbReference type="Pfam" id="PF22974"/>
    </source>
</evidence>
<evidence type="ECO:0000256" key="1">
    <source>
        <dbReference type="SAM" id="MobiDB-lite"/>
    </source>
</evidence>
<evidence type="ECO:0000313" key="4">
    <source>
        <dbReference type="EMBL" id="KAJ3255456.1"/>
    </source>
</evidence>
<dbReference type="AlphaFoldDB" id="A0AAD5UH46"/>
<name>A0AAD5UH46_9FUNG</name>
<comment type="caution">
    <text evidence="4">The sequence shown here is derived from an EMBL/GenBank/DDBJ whole genome shotgun (WGS) entry which is preliminary data.</text>
</comment>
<feature type="chain" id="PRO_5042161477" description="DUF7029 domain-containing protein" evidence="2">
    <location>
        <begin position="20"/>
        <end position="600"/>
    </location>
</feature>
<evidence type="ECO:0000313" key="5">
    <source>
        <dbReference type="Proteomes" id="UP001210925"/>
    </source>
</evidence>
<feature type="region of interest" description="Disordered" evidence="1">
    <location>
        <begin position="512"/>
        <end position="571"/>
    </location>
</feature>
<proteinExistence type="predicted"/>
<dbReference type="InterPro" id="IPR054293">
    <property type="entry name" value="DUF7029"/>
</dbReference>
<organism evidence="4 5">
    <name type="scientific">Boothiomyces macroporosus</name>
    <dbReference type="NCBI Taxonomy" id="261099"/>
    <lineage>
        <taxon>Eukaryota</taxon>
        <taxon>Fungi</taxon>
        <taxon>Fungi incertae sedis</taxon>
        <taxon>Chytridiomycota</taxon>
        <taxon>Chytridiomycota incertae sedis</taxon>
        <taxon>Chytridiomycetes</taxon>
        <taxon>Rhizophydiales</taxon>
        <taxon>Terramycetaceae</taxon>
        <taxon>Boothiomyces</taxon>
    </lineage>
</organism>
<feature type="signal peptide" evidence="2">
    <location>
        <begin position="1"/>
        <end position="19"/>
    </location>
</feature>
<accession>A0AAD5UH46</accession>
<keyword evidence="2" id="KW-0732">Signal</keyword>
<evidence type="ECO:0000256" key="2">
    <source>
        <dbReference type="SAM" id="SignalP"/>
    </source>
</evidence>
<dbReference type="Pfam" id="PF22974">
    <property type="entry name" value="DUF7029"/>
    <property type="match status" value="1"/>
</dbReference>
<keyword evidence="5" id="KW-1185">Reference proteome</keyword>
<feature type="domain" description="DUF7029" evidence="3">
    <location>
        <begin position="70"/>
        <end position="150"/>
    </location>
</feature>
<gene>
    <name evidence="4" type="ORF">HK103_006273</name>
</gene>